<dbReference type="Gene3D" id="3.20.20.450">
    <property type="entry name" value="EAL domain"/>
    <property type="match status" value="1"/>
</dbReference>
<accession>A0A7Y5AP26</accession>
<dbReference type="InterPro" id="IPR052340">
    <property type="entry name" value="RNase_Y/CdgJ"/>
</dbReference>
<dbReference type="Gene3D" id="1.10.3210.10">
    <property type="entry name" value="Hypothetical protein af1432"/>
    <property type="match status" value="1"/>
</dbReference>
<keyword evidence="3" id="KW-1185">Reference proteome</keyword>
<dbReference type="PROSITE" id="PS51833">
    <property type="entry name" value="HDOD"/>
    <property type="match status" value="1"/>
</dbReference>
<evidence type="ECO:0000259" key="1">
    <source>
        <dbReference type="PROSITE" id="PS51833"/>
    </source>
</evidence>
<comment type="caution">
    <text evidence="2">The sequence shown here is derived from an EMBL/GenBank/DDBJ whole genome shotgun (WGS) entry which is preliminary data.</text>
</comment>
<dbReference type="InterPro" id="IPR035919">
    <property type="entry name" value="EAL_sf"/>
</dbReference>
<dbReference type="AlphaFoldDB" id="A0A7Y5AP26"/>
<dbReference type="RefSeq" id="WP_173500185.1">
    <property type="nucleotide sequence ID" value="NZ_JABSOD010000004.1"/>
</dbReference>
<dbReference type="EMBL" id="JABSOD010000004">
    <property type="protein sequence ID" value="NRQ41937.1"/>
    <property type="molecule type" value="Genomic_DNA"/>
</dbReference>
<reference evidence="2 3" key="1">
    <citation type="submission" date="2020-06" db="EMBL/GenBank/DDBJ databases">
        <title>Rheinheimera sp. nov., a marine bacterium isolated from coastal.</title>
        <authorList>
            <person name="Yu Q."/>
            <person name="Qi Y."/>
            <person name="Pu J."/>
        </authorList>
    </citation>
    <scope>NUCLEOTIDE SEQUENCE [LARGE SCALE GENOMIC DNA]</scope>
    <source>
        <strain evidence="2 3">YQF-2</strain>
    </source>
</reference>
<dbReference type="PANTHER" id="PTHR33525">
    <property type="match status" value="1"/>
</dbReference>
<sequence>MTRQTMEIDKTTNIQQLYAAQPIFDRKQKRFGVVLLNRSGAGVSALQLSDAGLSDAQLKQYCDDIRVQSALYKAPLFITVTADFVLSGRALQLLPDTVVLEPVIPPQPDASYIASLKALKHRGFRLALHDVALTDAILALLPLADIIRLDVVNSSLADTERYKTQFGRAGLLWLAGPVETEQQFALFKALGCDLFQGYFLTKALLVAGKKIEPGALKVAEIISCLFAAEPDITQLSLLLKNEPNIVMGLLKIANSPLYRKTRAVSSVKETVTRLGLELTRKWLLMCAVLTGTSPAAAITVLTRAYSAQHIAQQWQLSANQCQQYFLAALISGSDLLFDIPPEEFVRHVNLHKDIKAAISANRGRMAGALAIVRSIERGYALKLAASDTELPYIALYNQQLSDVQQRLLALE</sequence>
<evidence type="ECO:0000313" key="2">
    <source>
        <dbReference type="EMBL" id="NRQ41937.1"/>
    </source>
</evidence>
<dbReference type="SUPFAM" id="SSF141868">
    <property type="entry name" value="EAL domain-like"/>
    <property type="match status" value="1"/>
</dbReference>
<dbReference type="InterPro" id="IPR013976">
    <property type="entry name" value="HDOD"/>
</dbReference>
<dbReference type="SUPFAM" id="SSF109604">
    <property type="entry name" value="HD-domain/PDEase-like"/>
    <property type="match status" value="1"/>
</dbReference>
<dbReference type="Pfam" id="PF08668">
    <property type="entry name" value="HDOD"/>
    <property type="match status" value="1"/>
</dbReference>
<organism evidence="2 3">
    <name type="scientific">Rheinheimera lutimaris</name>
    <dbReference type="NCBI Taxonomy" id="2740584"/>
    <lineage>
        <taxon>Bacteria</taxon>
        <taxon>Pseudomonadati</taxon>
        <taxon>Pseudomonadota</taxon>
        <taxon>Gammaproteobacteria</taxon>
        <taxon>Chromatiales</taxon>
        <taxon>Chromatiaceae</taxon>
        <taxon>Rheinheimera</taxon>
    </lineage>
</organism>
<feature type="domain" description="HDOD" evidence="1">
    <location>
        <begin position="211"/>
        <end position="400"/>
    </location>
</feature>
<name>A0A7Y5AP26_9GAMM</name>
<dbReference type="PANTHER" id="PTHR33525:SF4">
    <property type="entry name" value="CYCLIC DI-GMP PHOSPHODIESTERASE CDGJ"/>
    <property type="match status" value="1"/>
</dbReference>
<protein>
    <submittedName>
        <fullName evidence="2">HDOD domain-containing protein</fullName>
    </submittedName>
</protein>
<evidence type="ECO:0000313" key="3">
    <source>
        <dbReference type="Proteomes" id="UP000523161"/>
    </source>
</evidence>
<dbReference type="Proteomes" id="UP000523161">
    <property type="component" value="Unassembled WGS sequence"/>
</dbReference>
<dbReference type="SMART" id="SM00052">
    <property type="entry name" value="EAL"/>
    <property type="match status" value="1"/>
</dbReference>
<proteinExistence type="predicted"/>
<gene>
    <name evidence="2" type="ORF">HRH59_05025</name>
</gene>
<dbReference type="InterPro" id="IPR001633">
    <property type="entry name" value="EAL_dom"/>
</dbReference>